<evidence type="ECO:0000313" key="3">
    <source>
        <dbReference type="EMBL" id="MBD3871098.1"/>
    </source>
</evidence>
<evidence type="ECO:0000313" key="4">
    <source>
        <dbReference type="Proteomes" id="UP000598633"/>
    </source>
</evidence>
<comment type="caution">
    <text evidence="3">The sequence shown here is derived from an EMBL/GenBank/DDBJ whole genome shotgun (WGS) entry which is preliminary data.</text>
</comment>
<protein>
    <submittedName>
        <fullName evidence="3">PIG-L family deacetylase</fullName>
    </submittedName>
</protein>
<organism evidence="3 4">
    <name type="scientific">Candidatus Sulfomarinibacter kjeldsenii</name>
    <dbReference type="NCBI Taxonomy" id="2885994"/>
    <lineage>
        <taxon>Bacteria</taxon>
        <taxon>Pseudomonadati</taxon>
        <taxon>Acidobacteriota</taxon>
        <taxon>Thermoanaerobaculia</taxon>
        <taxon>Thermoanaerobaculales</taxon>
        <taxon>Candidatus Sulfomarinibacteraceae</taxon>
        <taxon>Candidatus Sulfomarinibacter</taxon>
    </lineage>
</organism>
<gene>
    <name evidence="3" type="ORF">IFJ97_07060</name>
</gene>
<dbReference type="EMBL" id="JACXWA010000115">
    <property type="protein sequence ID" value="MBD3871098.1"/>
    <property type="molecule type" value="Genomic_DNA"/>
</dbReference>
<dbReference type="InterPro" id="IPR001173">
    <property type="entry name" value="Glyco_trans_2-like"/>
</dbReference>
<dbReference type="InterPro" id="IPR029044">
    <property type="entry name" value="Nucleotide-diphossugar_trans"/>
</dbReference>
<proteinExistence type="predicted"/>
<dbReference type="Pfam" id="PF00535">
    <property type="entry name" value="Glycos_transf_2"/>
    <property type="match status" value="1"/>
</dbReference>
<dbReference type="Pfam" id="PF02585">
    <property type="entry name" value="PIG-L"/>
    <property type="match status" value="1"/>
</dbReference>
<dbReference type="InterPro" id="IPR003737">
    <property type="entry name" value="GlcNAc_PI_deacetylase-related"/>
</dbReference>
<dbReference type="SUPFAM" id="SSF102588">
    <property type="entry name" value="LmbE-like"/>
    <property type="match status" value="1"/>
</dbReference>
<name>A0A8J7CNT0_9BACT</name>
<feature type="domain" description="Glycosyltransferase 2-like" evidence="2">
    <location>
        <begin position="258"/>
        <end position="360"/>
    </location>
</feature>
<dbReference type="CDD" id="cd00761">
    <property type="entry name" value="Glyco_tranf_GTA_type"/>
    <property type="match status" value="1"/>
</dbReference>
<dbReference type="InterPro" id="IPR024078">
    <property type="entry name" value="LmbE-like_dom_sf"/>
</dbReference>
<evidence type="ECO:0000259" key="2">
    <source>
        <dbReference type="Pfam" id="PF00535"/>
    </source>
</evidence>
<dbReference type="AlphaFoldDB" id="A0A8J7CNT0"/>
<reference evidence="3 4" key="1">
    <citation type="submission" date="2020-08" db="EMBL/GenBank/DDBJ databases">
        <title>Acidobacteriota in marine sediments use diverse sulfur dissimilation pathways.</title>
        <authorList>
            <person name="Wasmund K."/>
        </authorList>
    </citation>
    <scope>NUCLEOTIDE SEQUENCE [LARGE SCALE GENOMIC DNA]</scope>
    <source>
        <strain evidence="3">MAG AM3-A</strain>
    </source>
</reference>
<feature type="coiled-coil region" evidence="1">
    <location>
        <begin position="520"/>
        <end position="568"/>
    </location>
</feature>
<dbReference type="PANTHER" id="PTHR12993">
    <property type="entry name" value="N-ACETYLGLUCOSAMINYL-PHOSPHATIDYLINOSITOL DE-N-ACETYLASE-RELATED"/>
    <property type="match status" value="1"/>
</dbReference>
<keyword evidence="1" id="KW-0175">Coiled coil</keyword>
<accession>A0A8J7CNT0</accession>
<sequence>MMRSEGDLIPYSPGRLEGSPVLVLAPHPDDEVFGCGGAIVQLLGAGAEVRSVVLTDGGAQGDANTRRAEALEASARLGLDEPEFWDLADRSLRPDDADLADRLRALMIEFAPQLILLPSPAEIHPDHRAVAVLVYNLMQSTTDGGELHDALQFTRIATYEVSAVLRPNLLVDVSAEWKTVLSAAEAYASQLEVHPYIEVMDGMARSRCLTLPAGVHRAEAYHVVDPRYVRTHSAAEWAGAQGPSSGLEDAGEAATLDVVVRTRNRPHLLREALASIRAQLHPAHKVIVINDGGESVAALCSSQENGLDLELVEFEASRGRSAAAQAGLECATASHVVFLDDDDLMYPDHLLVLGKAVARGVSAPYVDAVQGLWKMTDGGDFEQVSRHRTFGGEFDPSLFELVNHIPLLCAAIPRQLALELGGFDTDLELYEDWDLLLRLAARSSFVYIPKVTCEYRMIEGSGEITAANPPGSPGQLAALEGIWQRHGFLKDGAKLASAVMSLVAARDRAAEQARVRDEQLMEARGTNSGLEAELNRVRGEGDPLAAKNEELKQKILEVEAARNGLRAEAERLSGLLEMITNSRTWRLREFIRNLVGHPRQK</sequence>
<dbReference type="SUPFAM" id="SSF53448">
    <property type="entry name" value="Nucleotide-diphospho-sugar transferases"/>
    <property type="match status" value="1"/>
</dbReference>
<dbReference type="Gene3D" id="3.40.50.10320">
    <property type="entry name" value="LmbE-like"/>
    <property type="match status" value="1"/>
</dbReference>
<dbReference type="GO" id="GO:0016811">
    <property type="term" value="F:hydrolase activity, acting on carbon-nitrogen (but not peptide) bonds, in linear amides"/>
    <property type="evidence" value="ECO:0007669"/>
    <property type="project" value="TreeGrafter"/>
</dbReference>
<evidence type="ECO:0000256" key="1">
    <source>
        <dbReference type="SAM" id="Coils"/>
    </source>
</evidence>
<dbReference type="Gene3D" id="3.90.550.10">
    <property type="entry name" value="Spore Coat Polysaccharide Biosynthesis Protein SpsA, Chain A"/>
    <property type="match status" value="1"/>
</dbReference>
<dbReference type="PANTHER" id="PTHR12993:SF29">
    <property type="entry name" value="BLR3841 PROTEIN"/>
    <property type="match status" value="1"/>
</dbReference>
<dbReference type="Proteomes" id="UP000598633">
    <property type="component" value="Unassembled WGS sequence"/>
</dbReference>